<feature type="transmembrane region" description="Helical" evidence="1">
    <location>
        <begin position="120"/>
        <end position="140"/>
    </location>
</feature>
<gene>
    <name evidence="2" type="ORF">BKA67DRAFT_535862</name>
</gene>
<comment type="caution">
    <text evidence="2">The sequence shown here is derived from an EMBL/GenBank/DDBJ whole genome shotgun (WGS) entry which is preliminary data.</text>
</comment>
<sequence length="146" mass="15550">MDSTRMSPIAMPQAPAPAMVYGPEFAGVNFEQPTDRAGFVEANAADDDAATNGQLYAVAYVRASAVLSAAIAVAVAAAKEDKAMRMKPAATQPARYLVVTRSLKAHLFFPGVMAQFKKTLLLLMFIMACFLENSILDFIGGRISSA</sequence>
<reference evidence="2" key="1">
    <citation type="journal article" date="2021" name="Nat. Commun.">
        <title>Genetic determinants of endophytism in the Arabidopsis root mycobiome.</title>
        <authorList>
            <person name="Mesny F."/>
            <person name="Miyauchi S."/>
            <person name="Thiergart T."/>
            <person name="Pickel B."/>
            <person name="Atanasova L."/>
            <person name="Karlsson M."/>
            <person name="Huettel B."/>
            <person name="Barry K.W."/>
            <person name="Haridas S."/>
            <person name="Chen C."/>
            <person name="Bauer D."/>
            <person name="Andreopoulos W."/>
            <person name="Pangilinan J."/>
            <person name="LaButti K."/>
            <person name="Riley R."/>
            <person name="Lipzen A."/>
            <person name="Clum A."/>
            <person name="Drula E."/>
            <person name="Henrissat B."/>
            <person name="Kohler A."/>
            <person name="Grigoriev I.V."/>
            <person name="Martin F.M."/>
            <person name="Hacquard S."/>
        </authorList>
    </citation>
    <scope>NUCLEOTIDE SEQUENCE</scope>
    <source>
        <strain evidence="2">MPI-SDFR-AT-0073</strain>
    </source>
</reference>
<keyword evidence="3" id="KW-1185">Reference proteome</keyword>
<feature type="transmembrane region" description="Helical" evidence="1">
    <location>
        <begin position="57"/>
        <end position="78"/>
    </location>
</feature>
<dbReference type="Proteomes" id="UP000758603">
    <property type="component" value="Unassembled WGS sequence"/>
</dbReference>
<evidence type="ECO:0000313" key="2">
    <source>
        <dbReference type="EMBL" id="KAH6654545.1"/>
    </source>
</evidence>
<name>A0A9P8ZZ11_9PEZI</name>
<evidence type="ECO:0000256" key="1">
    <source>
        <dbReference type="SAM" id="Phobius"/>
    </source>
</evidence>
<dbReference type="EMBL" id="JAGPXC010000004">
    <property type="protein sequence ID" value="KAH6654545.1"/>
    <property type="molecule type" value="Genomic_DNA"/>
</dbReference>
<keyword evidence="1" id="KW-0812">Transmembrane</keyword>
<protein>
    <submittedName>
        <fullName evidence="2">Uncharacterized protein</fullName>
    </submittedName>
</protein>
<dbReference type="GeneID" id="70128966"/>
<organism evidence="2 3">
    <name type="scientific">Truncatella angustata</name>
    <dbReference type="NCBI Taxonomy" id="152316"/>
    <lineage>
        <taxon>Eukaryota</taxon>
        <taxon>Fungi</taxon>
        <taxon>Dikarya</taxon>
        <taxon>Ascomycota</taxon>
        <taxon>Pezizomycotina</taxon>
        <taxon>Sordariomycetes</taxon>
        <taxon>Xylariomycetidae</taxon>
        <taxon>Amphisphaeriales</taxon>
        <taxon>Sporocadaceae</taxon>
        <taxon>Truncatella</taxon>
    </lineage>
</organism>
<keyword evidence="1" id="KW-0472">Membrane</keyword>
<dbReference type="AlphaFoldDB" id="A0A9P8ZZ11"/>
<keyword evidence="1" id="KW-1133">Transmembrane helix</keyword>
<proteinExistence type="predicted"/>
<dbReference type="RefSeq" id="XP_045958815.1">
    <property type="nucleotide sequence ID" value="XM_046100074.1"/>
</dbReference>
<accession>A0A9P8ZZ11</accession>
<evidence type="ECO:0000313" key="3">
    <source>
        <dbReference type="Proteomes" id="UP000758603"/>
    </source>
</evidence>